<reference evidence="1" key="1">
    <citation type="journal article" date="2020" name="Stud. Mycol.">
        <title>101 Dothideomycetes genomes: a test case for predicting lifestyles and emergence of pathogens.</title>
        <authorList>
            <person name="Haridas S."/>
            <person name="Albert R."/>
            <person name="Binder M."/>
            <person name="Bloem J."/>
            <person name="Labutti K."/>
            <person name="Salamov A."/>
            <person name="Andreopoulos B."/>
            <person name="Baker S."/>
            <person name="Barry K."/>
            <person name="Bills G."/>
            <person name="Bluhm B."/>
            <person name="Cannon C."/>
            <person name="Castanera R."/>
            <person name="Culley D."/>
            <person name="Daum C."/>
            <person name="Ezra D."/>
            <person name="Gonzalez J."/>
            <person name="Henrissat B."/>
            <person name="Kuo A."/>
            <person name="Liang C."/>
            <person name="Lipzen A."/>
            <person name="Lutzoni F."/>
            <person name="Magnuson J."/>
            <person name="Mondo S."/>
            <person name="Nolan M."/>
            <person name="Ohm R."/>
            <person name="Pangilinan J."/>
            <person name="Park H.-J."/>
            <person name="Ramirez L."/>
            <person name="Alfaro M."/>
            <person name="Sun H."/>
            <person name="Tritt A."/>
            <person name="Yoshinaga Y."/>
            <person name="Zwiers L.-H."/>
            <person name="Turgeon B."/>
            <person name="Goodwin S."/>
            <person name="Spatafora J."/>
            <person name="Crous P."/>
            <person name="Grigoriev I."/>
        </authorList>
    </citation>
    <scope>NUCLEOTIDE SEQUENCE</scope>
    <source>
        <strain evidence="1">CBS 110217</strain>
    </source>
</reference>
<proteinExistence type="predicted"/>
<dbReference type="AlphaFoldDB" id="A0A9P4H5P2"/>
<dbReference type="EMBL" id="ML978226">
    <property type="protein sequence ID" value="KAF2027442.1"/>
    <property type="molecule type" value="Genomic_DNA"/>
</dbReference>
<evidence type="ECO:0000313" key="2">
    <source>
        <dbReference type="Proteomes" id="UP000799777"/>
    </source>
</evidence>
<gene>
    <name evidence="1" type="ORF">EK21DRAFT_114798</name>
</gene>
<protein>
    <submittedName>
        <fullName evidence="1">Uncharacterized protein</fullName>
    </submittedName>
</protein>
<keyword evidence="2" id="KW-1185">Reference proteome</keyword>
<sequence>MPCGKWSKCKPNNPRQRIQEVAERRRYLASLTPRQRLEEACWDDLLVVYWGKPPVGWYLNGAGKSLYSRVLKKRTGDTDFQECALPGLAAGWVWLPDPAFFKGCAPGATVEQPFCGEKPGSPGKNWFQYLLVREYEVGLVQLGMHFHPGVGKWVRAAQTAQPQLDASATGYGGQVDWEVAGYQPAAPVYLELDGQWCPCLPGVVTPDNTYPVVGGLSLQALGVRILNPPLQPPTDEDLELAELRNQVSVPFQDGIPTPPLSSPDFGMVDSAQGSSQGTPEGIAAAPGEYIDLTASPAPDVVDLTDPSVSGAVIANADCSFNDLFEGSWDPLWSEEELAEFWQFFAGLNWAQRDFVHFHLVDLDKWWSGSSRELVAALRSKVLSGEVA</sequence>
<comment type="caution">
    <text evidence="1">The sequence shown here is derived from an EMBL/GenBank/DDBJ whole genome shotgun (WGS) entry which is preliminary data.</text>
</comment>
<organism evidence="1 2">
    <name type="scientific">Setomelanomma holmii</name>
    <dbReference type="NCBI Taxonomy" id="210430"/>
    <lineage>
        <taxon>Eukaryota</taxon>
        <taxon>Fungi</taxon>
        <taxon>Dikarya</taxon>
        <taxon>Ascomycota</taxon>
        <taxon>Pezizomycotina</taxon>
        <taxon>Dothideomycetes</taxon>
        <taxon>Pleosporomycetidae</taxon>
        <taxon>Pleosporales</taxon>
        <taxon>Pleosporineae</taxon>
        <taxon>Phaeosphaeriaceae</taxon>
        <taxon>Setomelanomma</taxon>
    </lineage>
</organism>
<accession>A0A9P4H5P2</accession>
<evidence type="ECO:0000313" key="1">
    <source>
        <dbReference type="EMBL" id="KAF2027442.1"/>
    </source>
</evidence>
<name>A0A9P4H5P2_9PLEO</name>
<dbReference type="Proteomes" id="UP000799777">
    <property type="component" value="Unassembled WGS sequence"/>
</dbReference>